<dbReference type="PANTHER" id="PTHR21137:SF35">
    <property type="entry name" value="ODORANT RECEPTOR 19A-RELATED"/>
    <property type="match status" value="1"/>
</dbReference>
<feature type="transmembrane region" description="Helical" evidence="10">
    <location>
        <begin position="157"/>
        <end position="178"/>
    </location>
</feature>
<dbReference type="PANTHER" id="PTHR21137">
    <property type="entry name" value="ODORANT RECEPTOR"/>
    <property type="match status" value="1"/>
</dbReference>
<feature type="transmembrane region" description="Helical" evidence="10">
    <location>
        <begin position="70"/>
        <end position="90"/>
    </location>
</feature>
<proteinExistence type="inferred from homology"/>
<accession>A0A195D4W3</accession>
<comment type="caution">
    <text evidence="10">Lacks conserved residue(s) required for the propagation of feature annotation.</text>
</comment>
<evidence type="ECO:0000256" key="9">
    <source>
        <dbReference type="ARBA" id="ARBA00023224"/>
    </source>
</evidence>
<feature type="transmembrane region" description="Helical" evidence="10">
    <location>
        <begin position="358"/>
        <end position="379"/>
    </location>
</feature>
<evidence type="ECO:0000256" key="2">
    <source>
        <dbReference type="ARBA" id="ARBA00022475"/>
    </source>
</evidence>
<dbReference type="GO" id="GO:0005886">
    <property type="term" value="C:plasma membrane"/>
    <property type="evidence" value="ECO:0007669"/>
    <property type="project" value="UniProtKB-SubCell"/>
</dbReference>
<dbReference type="GO" id="GO:0007165">
    <property type="term" value="P:signal transduction"/>
    <property type="evidence" value="ECO:0007669"/>
    <property type="project" value="UniProtKB-KW"/>
</dbReference>
<evidence type="ECO:0000313" key="11">
    <source>
        <dbReference type="EMBL" id="KYN07923.1"/>
    </source>
</evidence>
<keyword evidence="8 10" id="KW-0675">Receptor</keyword>
<evidence type="ECO:0000256" key="8">
    <source>
        <dbReference type="ARBA" id="ARBA00023170"/>
    </source>
</evidence>
<gene>
    <name evidence="11" type="ORF">ALC62_01105</name>
</gene>
<feature type="transmembrane region" description="Helical" evidence="10">
    <location>
        <begin position="295"/>
        <end position="316"/>
    </location>
</feature>
<evidence type="ECO:0000256" key="1">
    <source>
        <dbReference type="ARBA" id="ARBA00004651"/>
    </source>
</evidence>
<keyword evidence="5 10" id="KW-0552">Olfaction</keyword>
<organism evidence="11 12">
    <name type="scientific">Cyphomyrmex costatus</name>
    <dbReference type="NCBI Taxonomy" id="456900"/>
    <lineage>
        <taxon>Eukaryota</taxon>
        <taxon>Metazoa</taxon>
        <taxon>Ecdysozoa</taxon>
        <taxon>Arthropoda</taxon>
        <taxon>Hexapoda</taxon>
        <taxon>Insecta</taxon>
        <taxon>Pterygota</taxon>
        <taxon>Neoptera</taxon>
        <taxon>Endopterygota</taxon>
        <taxon>Hymenoptera</taxon>
        <taxon>Apocrita</taxon>
        <taxon>Aculeata</taxon>
        <taxon>Formicoidea</taxon>
        <taxon>Formicidae</taxon>
        <taxon>Myrmicinae</taxon>
        <taxon>Cyphomyrmex</taxon>
    </lineage>
</organism>
<dbReference type="Proteomes" id="UP000078542">
    <property type="component" value="Unassembled WGS sequence"/>
</dbReference>
<keyword evidence="3 10" id="KW-0716">Sensory transduction</keyword>
<dbReference type="Pfam" id="PF02949">
    <property type="entry name" value="7tm_6"/>
    <property type="match status" value="1"/>
</dbReference>
<keyword evidence="6 10" id="KW-1133">Transmembrane helix</keyword>
<dbReference type="STRING" id="456900.A0A195D4W3"/>
<evidence type="ECO:0000256" key="10">
    <source>
        <dbReference type="RuleBase" id="RU351113"/>
    </source>
</evidence>
<evidence type="ECO:0000256" key="7">
    <source>
        <dbReference type="ARBA" id="ARBA00023136"/>
    </source>
</evidence>
<feature type="transmembrane region" description="Helical" evidence="10">
    <location>
        <begin position="36"/>
        <end position="58"/>
    </location>
</feature>
<keyword evidence="2" id="KW-1003">Cell membrane</keyword>
<dbReference type="GO" id="GO:0005549">
    <property type="term" value="F:odorant binding"/>
    <property type="evidence" value="ECO:0007669"/>
    <property type="project" value="InterPro"/>
</dbReference>
<evidence type="ECO:0000256" key="3">
    <source>
        <dbReference type="ARBA" id="ARBA00022606"/>
    </source>
</evidence>
<feature type="transmembrane region" description="Helical" evidence="10">
    <location>
        <begin position="190"/>
        <end position="216"/>
    </location>
</feature>
<keyword evidence="7 10" id="KW-0472">Membrane</keyword>
<feature type="transmembrane region" description="Helical" evidence="10">
    <location>
        <begin position="127"/>
        <end position="145"/>
    </location>
</feature>
<name>A0A195D4W3_9HYME</name>
<keyword evidence="12" id="KW-1185">Reference proteome</keyword>
<comment type="subcellular location">
    <subcellularLocation>
        <location evidence="1 10">Cell membrane</location>
        <topology evidence="1 10">Multi-pass membrane protein</topology>
    </subcellularLocation>
</comment>
<dbReference type="GO" id="GO:0004984">
    <property type="term" value="F:olfactory receptor activity"/>
    <property type="evidence" value="ECO:0007669"/>
    <property type="project" value="InterPro"/>
</dbReference>
<keyword evidence="9 10" id="KW-0807">Transducer</keyword>
<sequence length="383" mass="44878">MNKQLKSYRIYQRFLRNLLIINGCWYMPKKSGKSTYYWSVCVFLSMILYTMLSLHMSYIVRHNMRIMMKFVGIAISGIGATLKVLFSFTINRNSLINYHRMLNDLFEEALMQNEKIQTIIFSSLRKISTLAYTYFAFMTALIFTYSRSSYTYIIHNLFHFHLSTNYTLPLSKGFGWFWTVPDNFIHHLHMIYETGLITLSAMMACGVDCIFGLYVYQFSSTIHSMMFALTNPVSTEKFSDLLRTCAVKHQKLLQCRKTLEHVYGPIVFWHIVSNAVLLCGLMYDLTSLSVFNFDNIFSTIIYVAIKLFQTFIYAWYGTLLTNAGEDFRKGIYFSKWLNSNLDRHVRTNIILMMMQKPMTVNAVFSPIDIIMFTNVSIYYNTVQ</sequence>
<dbReference type="AlphaFoldDB" id="A0A195D4W3"/>
<dbReference type="EMBL" id="KQ976842">
    <property type="protein sequence ID" value="KYN07923.1"/>
    <property type="molecule type" value="Genomic_DNA"/>
</dbReference>
<comment type="similarity">
    <text evidence="10">Belongs to the insect chemoreceptor superfamily. Heteromeric odorant receptor channel (TC 1.A.69) family.</text>
</comment>
<dbReference type="InterPro" id="IPR004117">
    <property type="entry name" value="7tm6_olfct_rcpt"/>
</dbReference>
<protein>
    <recommendedName>
        <fullName evidence="10">Odorant receptor</fullName>
    </recommendedName>
</protein>
<evidence type="ECO:0000256" key="6">
    <source>
        <dbReference type="ARBA" id="ARBA00022989"/>
    </source>
</evidence>
<evidence type="ECO:0000313" key="12">
    <source>
        <dbReference type="Proteomes" id="UP000078542"/>
    </source>
</evidence>
<reference evidence="11 12" key="1">
    <citation type="submission" date="2016-03" db="EMBL/GenBank/DDBJ databases">
        <title>Cyphomyrmex costatus WGS genome.</title>
        <authorList>
            <person name="Nygaard S."/>
            <person name="Hu H."/>
            <person name="Boomsma J."/>
            <person name="Zhang G."/>
        </authorList>
    </citation>
    <scope>NUCLEOTIDE SEQUENCE [LARGE SCALE GENOMIC DNA]</scope>
    <source>
        <strain evidence="11">MS0001</strain>
        <tissue evidence="11">Whole body</tissue>
    </source>
</reference>
<evidence type="ECO:0000256" key="4">
    <source>
        <dbReference type="ARBA" id="ARBA00022692"/>
    </source>
</evidence>
<evidence type="ECO:0000256" key="5">
    <source>
        <dbReference type="ARBA" id="ARBA00022725"/>
    </source>
</evidence>
<feature type="transmembrane region" description="Helical" evidence="10">
    <location>
        <begin position="262"/>
        <end position="283"/>
    </location>
</feature>
<keyword evidence="4 10" id="KW-0812">Transmembrane</keyword>